<proteinExistence type="predicted"/>
<name>A0ABR4GWE3_9EURO</name>
<dbReference type="Proteomes" id="UP001610334">
    <property type="component" value="Unassembled WGS sequence"/>
</dbReference>
<feature type="compositionally biased region" description="Basic and acidic residues" evidence="1">
    <location>
        <begin position="120"/>
        <end position="130"/>
    </location>
</feature>
<accession>A0ABR4GWE3</accession>
<sequence length="167" mass="18021">MLRLQRKIEPNPKRQSFNRSAVSVSLRGISAMLKLFEFAAALAPCGKFFTPACELVAAVFVQHLQNRCPNLENPGKCNTSTASGCTEQWELGGEYDFPAPGCNSHMTAPSSWRYALTSDHPVEDSPRPWDETGLFSQSGASLSKAQSSSGMYSVHNPPPGTIGSAIT</sequence>
<organism evidence="2 3">
    <name type="scientific">Aspergillus granulosus</name>
    <dbReference type="NCBI Taxonomy" id="176169"/>
    <lineage>
        <taxon>Eukaryota</taxon>
        <taxon>Fungi</taxon>
        <taxon>Dikarya</taxon>
        <taxon>Ascomycota</taxon>
        <taxon>Pezizomycotina</taxon>
        <taxon>Eurotiomycetes</taxon>
        <taxon>Eurotiomycetidae</taxon>
        <taxon>Eurotiales</taxon>
        <taxon>Aspergillaceae</taxon>
        <taxon>Aspergillus</taxon>
        <taxon>Aspergillus subgen. Nidulantes</taxon>
    </lineage>
</organism>
<feature type="compositionally biased region" description="Low complexity" evidence="1">
    <location>
        <begin position="136"/>
        <end position="150"/>
    </location>
</feature>
<comment type="caution">
    <text evidence="2">The sequence shown here is derived from an EMBL/GenBank/DDBJ whole genome shotgun (WGS) entry which is preliminary data.</text>
</comment>
<feature type="region of interest" description="Disordered" evidence="1">
    <location>
        <begin position="119"/>
        <end position="167"/>
    </location>
</feature>
<gene>
    <name evidence="2" type="ORF">BJX63DRAFT_67651</name>
</gene>
<reference evidence="2 3" key="1">
    <citation type="submission" date="2024-07" db="EMBL/GenBank/DDBJ databases">
        <title>Section-level genome sequencing and comparative genomics of Aspergillus sections Usti and Cavernicolus.</title>
        <authorList>
            <consortium name="Lawrence Berkeley National Laboratory"/>
            <person name="Nybo J.L."/>
            <person name="Vesth T.C."/>
            <person name="Theobald S."/>
            <person name="Frisvad J.C."/>
            <person name="Larsen T.O."/>
            <person name="Kjaerboelling I."/>
            <person name="Rothschild-Mancinelli K."/>
            <person name="Lyhne E.K."/>
            <person name="Kogle M.E."/>
            <person name="Barry K."/>
            <person name="Clum A."/>
            <person name="Na H."/>
            <person name="Ledsgaard L."/>
            <person name="Lin J."/>
            <person name="Lipzen A."/>
            <person name="Kuo A."/>
            <person name="Riley R."/>
            <person name="Mondo S."/>
            <person name="Labutti K."/>
            <person name="Haridas S."/>
            <person name="Pangalinan J."/>
            <person name="Salamov A.A."/>
            <person name="Simmons B.A."/>
            <person name="Magnuson J.K."/>
            <person name="Chen J."/>
            <person name="Drula E."/>
            <person name="Henrissat B."/>
            <person name="Wiebenga A."/>
            <person name="Lubbers R.J."/>
            <person name="Gomes A.C."/>
            <person name="Makela M.R."/>
            <person name="Stajich J."/>
            <person name="Grigoriev I.V."/>
            <person name="Mortensen U.H."/>
            <person name="De Vries R.P."/>
            <person name="Baker S.E."/>
            <person name="Andersen M.R."/>
        </authorList>
    </citation>
    <scope>NUCLEOTIDE SEQUENCE [LARGE SCALE GENOMIC DNA]</scope>
    <source>
        <strain evidence="2 3">CBS 588.65</strain>
    </source>
</reference>
<keyword evidence="3" id="KW-1185">Reference proteome</keyword>
<evidence type="ECO:0000313" key="3">
    <source>
        <dbReference type="Proteomes" id="UP001610334"/>
    </source>
</evidence>
<protein>
    <submittedName>
        <fullName evidence="2">Uncharacterized protein</fullName>
    </submittedName>
</protein>
<evidence type="ECO:0000256" key="1">
    <source>
        <dbReference type="SAM" id="MobiDB-lite"/>
    </source>
</evidence>
<evidence type="ECO:0000313" key="2">
    <source>
        <dbReference type="EMBL" id="KAL2803407.1"/>
    </source>
</evidence>
<dbReference type="EMBL" id="JBFXLT010000139">
    <property type="protein sequence ID" value="KAL2803407.1"/>
    <property type="molecule type" value="Genomic_DNA"/>
</dbReference>